<evidence type="ECO:0000313" key="2">
    <source>
        <dbReference type="RefSeq" id="XP_075077281.1"/>
    </source>
</evidence>
<organism evidence="1 2">
    <name type="scientific">Nicotiana tabacum</name>
    <name type="common">Common tobacco</name>
    <dbReference type="NCBI Taxonomy" id="4097"/>
    <lineage>
        <taxon>Eukaryota</taxon>
        <taxon>Viridiplantae</taxon>
        <taxon>Streptophyta</taxon>
        <taxon>Embryophyta</taxon>
        <taxon>Tracheophyta</taxon>
        <taxon>Spermatophyta</taxon>
        <taxon>Magnoliopsida</taxon>
        <taxon>eudicotyledons</taxon>
        <taxon>Gunneridae</taxon>
        <taxon>Pentapetalae</taxon>
        <taxon>asterids</taxon>
        <taxon>lamiids</taxon>
        <taxon>Solanales</taxon>
        <taxon>Solanaceae</taxon>
        <taxon>Nicotianoideae</taxon>
        <taxon>Nicotianeae</taxon>
        <taxon>Nicotiana</taxon>
    </lineage>
</organism>
<name>A0AC58RX25_TOBAC</name>
<reference evidence="2" key="2">
    <citation type="submission" date="2025-08" db="UniProtKB">
        <authorList>
            <consortium name="RefSeq"/>
        </authorList>
    </citation>
    <scope>IDENTIFICATION</scope>
    <source>
        <tissue evidence="2">Leaf</tissue>
    </source>
</reference>
<keyword evidence="1" id="KW-1185">Reference proteome</keyword>
<protein>
    <submittedName>
        <fullName evidence="2">Uncharacterized protein LOC142164016</fullName>
    </submittedName>
</protein>
<sequence>MPEMKDFRQSMESYGLQELRSIGAFYTWNNKQSGADRVMSRIDSVILNTYWVIDLPASEINFMSEGLYDHCSAMVHWEDGNTSTSRPFKYFNMWKITSDFQSKVKRSWEIRST</sequence>
<dbReference type="Proteomes" id="UP000790787">
    <property type="component" value="Chromosome 9"/>
</dbReference>
<dbReference type="RefSeq" id="XP_075077281.1">
    <property type="nucleotide sequence ID" value="XM_075221180.1"/>
</dbReference>
<gene>
    <name evidence="2" type="primary">LOC142164016</name>
</gene>
<accession>A0AC58RX25</accession>
<proteinExistence type="predicted"/>
<evidence type="ECO:0000313" key="1">
    <source>
        <dbReference type="Proteomes" id="UP000790787"/>
    </source>
</evidence>
<reference evidence="1" key="1">
    <citation type="journal article" date="2014" name="Nat. Commun.">
        <title>The tobacco genome sequence and its comparison with those of tomato and potato.</title>
        <authorList>
            <person name="Sierro N."/>
            <person name="Battey J.N."/>
            <person name="Ouadi S."/>
            <person name="Bakaher N."/>
            <person name="Bovet L."/>
            <person name="Willig A."/>
            <person name="Goepfert S."/>
            <person name="Peitsch M.C."/>
            <person name="Ivanov N.V."/>
        </authorList>
    </citation>
    <scope>NUCLEOTIDE SEQUENCE [LARGE SCALE GENOMIC DNA]</scope>
</reference>